<protein>
    <submittedName>
        <fullName evidence="1">Uncharacterized protein</fullName>
    </submittedName>
</protein>
<accession>A0ACC2ADJ5</accession>
<comment type="caution">
    <text evidence="1">The sequence shown here is derived from an EMBL/GenBank/DDBJ whole genome shotgun (WGS) entry which is preliminary data.</text>
</comment>
<name>A0ACC2ADJ5_DIPCM</name>
<keyword evidence="2" id="KW-1185">Reference proteome</keyword>
<reference evidence="2" key="1">
    <citation type="journal article" date="2024" name="Proc. Natl. Acad. Sci. U.S.A.">
        <title>Extraordinary preservation of gene collinearity over three hundred million years revealed in homosporous lycophytes.</title>
        <authorList>
            <person name="Li C."/>
            <person name="Wickell D."/>
            <person name="Kuo L.Y."/>
            <person name="Chen X."/>
            <person name="Nie B."/>
            <person name="Liao X."/>
            <person name="Peng D."/>
            <person name="Ji J."/>
            <person name="Jenkins J."/>
            <person name="Williams M."/>
            <person name="Shu S."/>
            <person name="Plott C."/>
            <person name="Barry K."/>
            <person name="Rajasekar S."/>
            <person name="Grimwood J."/>
            <person name="Han X."/>
            <person name="Sun S."/>
            <person name="Hou Z."/>
            <person name="He W."/>
            <person name="Dai G."/>
            <person name="Sun C."/>
            <person name="Schmutz J."/>
            <person name="Leebens-Mack J.H."/>
            <person name="Li F.W."/>
            <person name="Wang L."/>
        </authorList>
    </citation>
    <scope>NUCLEOTIDE SEQUENCE [LARGE SCALE GENOMIC DNA]</scope>
    <source>
        <strain evidence="2">cv. PW_Plant_1</strain>
    </source>
</reference>
<evidence type="ECO:0000313" key="1">
    <source>
        <dbReference type="EMBL" id="KAJ7515640.1"/>
    </source>
</evidence>
<gene>
    <name evidence="1" type="ORF">O6H91_22G021800</name>
</gene>
<dbReference type="Proteomes" id="UP001162992">
    <property type="component" value="Chromosome 22"/>
</dbReference>
<evidence type="ECO:0000313" key="2">
    <source>
        <dbReference type="Proteomes" id="UP001162992"/>
    </source>
</evidence>
<organism evidence="1 2">
    <name type="scientific">Diphasiastrum complanatum</name>
    <name type="common">Issler's clubmoss</name>
    <name type="synonym">Lycopodium complanatum</name>
    <dbReference type="NCBI Taxonomy" id="34168"/>
    <lineage>
        <taxon>Eukaryota</taxon>
        <taxon>Viridiplantae</taxon>
        <taxon>Streptophyta</taxon>
        <taxon>Embryophyta</taxon>
        <taxon>Tracheophyta</taxon>
        <taxon>Lycopodiopsida</taxon>
        <taxon>Lycopodiales</taxon>
        <taxon>Lycopodiaceae</taxon>
        <taxon>Lycopodioideae</taxon>
        <taxon>Diphasiastrum</taxon>
    </lineage>
</organism>
<sequence>MVQSPPNAPPGSPDSQSDVPPYYYDDNDDEAAAAAINVGVDLFSTVVIHDPPSQEAEETFSRRSSEAEYEESVYRRIGSSPDMDMAQQSGAGNAAAANELVDIFSTVVVRETTDATSAFAETSDRNIRNARDHHRAAKSITNTKGYGEFRTFGRKGLAESLRREVPKVPFRDDSGVVLSSTLIHKGAGDRDSFSTVKERGSTLPKKRGNSAKQSDEMESEGRGRGELSAAQEPTSLARHPRRKSSPVHENVIREDPSLKYELLNELGKGSYGAVYKARDLKTSELVAIKVISLSQGEEGYDEIRGEIEMLQQCNHPNVVRYLGSYQGEDYLWIVMEYCGGGSVADLMSITDEALEEHQIAYICKEALKGLSYLHSIFKVHRDIKGGNILLTEQGEVKLGDFGVAAQLTRTMSKRNTFIGTPHWMAPEVIQESRYDGKVDVWALGVSAIEMAEGLPPRSNVHPMRVLFMISREPAPMLEDKEKWSLIFHDFVAKCLTKEPRSRPTATAMLQHKFIEKCKGTAGAMLPKIEKARAVRLEMVSRYVPEQGTASSGNGQWSWEKGQTVKMHETFGGTVLVRHANDSLEHNENRSAVKPEDDDFEGEFGTVVVHETKSFPKKESGSIGLGSPSVADTSGTNDGLSNHNLIQSSKFSPAESPSLIIEKASPGHETSTKDLATVEYHQQLTPIQPPVFSPSISPTTSPIQQPRDGDLRTTLKRSPVENRGAIVGTPKNAATLRPGFALHDKLLSVYAAGNTVPIPFIKATDISPIALLSDDITREGRPDYGGAVIALEAVQEICHGGAWSDGQIRKGKKMPSSETPLPPSVYQRLASSSTLSNVARALAYHKMSVSYLHLRPTMSSAFSLPVSFSIADFDILTRCYEEMPLQGGQAIQEQQIIQNLSDTLRTILRL</sequence>
<dbReference type="EMBL" id="CM055113">
    <property type="protein sequence ID" value="KAJ7515640.1"/>
    <property type="molecule type" value="Genomic_DNA"/>
</dbReference>
<proteinExistence type="predicted"/>